<feature type="transmembrane region" description="Helical" evidence="8">
    <location>
        <begin position="340"/>
        <end position="359"/>
    </location>
</feature>
<feature type="transmembrane region" description="Helical" evidence="8">
    <location>
        <begin position="47"/>
        <end position="66"/>
    </location>
</feature>
<dbReference type="InterPro" id="IPR001958">
    <property type="entry name" value="Tet-R_TetA/multi-R_MdtG-like"/>
</dbReference>
<dbReference type="InterPro" id="IPR011701">
    <property type="entry name" value="MFS"/>
</dbReference>
<dbReference type="PROSITE" id="PS50850">
    <property type="entry name" value="MFS"/>
    <property type="match status" value="1"/>
</dbReference>
<dbReference type="Pfam" id="PF07690">
    <property type="entry name" value="MFS_1"/>
    <property type="match status" value="1"/>
</dbReference>
<feature type="transmembrane region" description="Helical" evidence="8">
    <location>
        <begin position="307"/>
        <end position="328"/>
    </location>
</feature>
<dbReference type="SUPFAM" id="SSF103473">
    <property type="entry name" value="MFS general substrate transporter"/>
    <property type="match status" value="1"/>
</dbReference>
<keyword evidence="7 8" id="KW-0472">Membrane</keyword>
<dbReference type="PANTHER" id="PTHR23504">
    <property type="entry name" value="MAJOR FACILITATOR SUPERFAMILY DOMAIN-CONTAINING PROTEIN 10"/>
    <property type="match status" value="1"/>
</dbReference>
<evidence type="ECO:0000313" key="11">
    <source>
        <dbReference type="Proteomes" id="UP001419910"/>
    </source>
</evidence>
<evidence type="ECO:0000259" key="9">
    <source>
        <dbReference type="PROSITE" id="PS50850"/>
    </source>
</evidence>
<feature type="transmembrane region" description="Helical" evidence="8">
    <location>
        <begin position="103"/>
        <end position="123"/>
    </location>
</feature>
<feature type="transmembrane region" description="Helical" evidence="8">
    <location>
        <begin position="78"/>
        <end position="97"/>
    </location>
</feature>
<evidence type="ECO:0000256" key="8">
    <source>
        <dbReference type="SAM" id="Phobius"/>
    </source>
</evidence>
<gene>
    <name evidence="10" type="ORF">ABC974_06155</name>
</gene>
<feature type="transmembrane region" description="Helical" evidence="8">
    <location>
        <begin position="7"/>
        <end position="27"/>
    </location>
</feature>
<keyword evidence="6 8" id="KW-1133">Transmembrane helix</keyword>
<evidence type="ECO:0000256" key="5">
    <source>
        <dbReference type="ARBA" id="ARBA00022692"/>
    </source>
</evidence>
<accession>A0ABU9Y0B6</accession>
<dbReference type="Proteomes" id="UP001419910">
    <property type="component" value="Unassembled WGS sequence"/>
</dbReference>
<dbReference type="InterPro" id="IPR036259">
    <property type="entry name" value="MFS_trans_sf"/>
</dbReference>
<evidence type="ECO:0000256" key="3">
    <source>
        <dbReference type="ARBA" id="ARBA00007520"/>
    </source>
</evidence>
<comment type="similarity">
    <text evidence="3">Belongs to the major facilitator superfamily. TCR/Tet family.</text>
</comment>
<feature type="transmembrane region" description="Helical" evidence="8">
    <location>
        <begin position="135"/>
        <end position="158"/>
    </location>
</feature>
<sequence length="406" mass="42659">MKFEHRAIPIALAAVLIDTIGFGIIMPVFPKLITTLGHTDLEHATRFAGYLLVIFSLTQFIAGPILGNLSDRFGRRPVLIASMLSFGMDYALMAFAPTLAWLFLGRAIAGAAGAVYGPASSVLADVTPPEKRSGVFGYIGAAFGIGFVIGPALGGVIADFGPRAPFVAAAVLALGNAAVMALAMPETLAPENRRPFHLRDAHFIGAFRPLFEAGNAAPLLIAAFIWQLAHMIYPATWAFWATARFGWDARAIGWSLTFVGLVMAAVQGGLTGRIIARVGERRALVIGLASGGMAFLAYAFITRSWQAYALFLVSAMSGLVFPAVNGLLSRMVDASRQGALQGGIGSMNSVAAILSPWLLTQALATGVDHGFPGAAFLLAAIFAFTALGIIVWKVLDRVPRAAGTVG</sequence>
<dbReference type="PRINTS" id="PR01035">
    <property type="entry name" value="TCRTETA"/>
</dbReference>
<proteinExistence type="inferred from homology"/>
<dbReference type="RefSeq" id="WP_343891855.1">
    <property type="nucleotide sequence ID" value="NZ_BAAAEH010000047.1"/>
</dbReference>
<dbReference type="PANTHER" id="PTHR23504:SF15">
    <property type="entry name" value="MAJOR FACILITATOR SUPERFAMILY (MFS) PROFILE DOMAIN-CONTAINING PROTEIN"/>
    <property type="match status" value="1"/>
</dbReference>
<dbReference type="EMBL" id="JBDIME010000003">
    <property type="protein sequence ID" value="MEN2789200.1"/>
    <property type="molecule type" value="Genomic_DNA"/>
</dbReference>
<dbReference type="InterPro" id="IPR020846">
    <property type="entry name" value="MFS_dom"/>
</dbReference>
<evidence type="ECO:0000256" key="6">
    <source>
        <dbReference type="ARBA" id="ARBA00022989"/>
    </source>
</evidence>
<evidence type="ECO:0000256" key="1">
    <source>
        <dbReference type="ARBA" id="ARBA00003279"/>
    </source>
</evidence>
<feature type="transmembrane region" description="Helical" evidence="8">
    <location>
        <begin position="371"/>
        <end position="392"/>
    </location>
</feature>
<keyword evidence="5 8" id="KW-0812">Transmembrane</keyword>
<dbReference type="PROSITE" id="PS00216">
    <property type="entry name" value="SUGAR_TRANSPORT_1"/>
    <property type="match status" value="1"/>
</dbReference>
<comment type="function">
    <text evidence="1">Resistance to tetracycline by an active tetracycline efflux. This is an energy-dependent process that decreases the accumulation of the antibiotic in whole cells. This protein functions as a metal-tetracycline/H(+) antiporter.</text>
</comment>
<evidence type="ECO:0000256" key="7">
    <source>
        <dbReference type="ARBA" id="ARBA00023136"/>
    </source>
</evidence>
<name>A0ABU9Y0B6_9SPHN</name>
<comment type="caution">
    <text evidence="10">The sequence shown here is derived from an EMBL/GenBank/DDBJ whole genome shotgun (WGS) entry which is preliminary data.</text>
</comment>
<keyword evidence="4" id="KW-0813">Transport</keyword>
<feature type="transmembrane region" description="Helical" evidence="8">
    <location>
        <begin position="252"/>
        <end position="271"/>
    </location>
</feature>
<feature type="transmembrane region" description="Helical" evidence="8">
    <location>
        <begin position="283"/>
        <end position="301"/>
    </location>
</feature>
<feature type="transmembrane region" description="Helical" evidence="8">
    <location>
        <begin position="164"/>
        <end position="184"/>
    </location>
</feature>
<keyword evidence="11" id="KW-1185">Reference proteome</keyword>
<evidence type="ECO:0000256" key="4">
    <source>
        <dbReference type="ARBA" id="ARBA00022448"/>
    </source>
</evidence>
<evidence type="ECO:0000313" key="10">
    <source>
        <dbReference type="EMBL" id="MEN2789200.1"/>
    </source>
</evidence>
<dbReference type="InterPro" id="IPR005829">
    <property type="entry name" value="Sugar_transporter_CS"/>
</dbReference>
<protein>
    <submittedName>
        <fullName evidence="10">MFS transporter</fullName>
    </submittedName>
</protein>
<reference evidence="10 11" key="1">
    <citation type="submission" date="2024-05" db="EMBL/GenBank/DDBJ databases">
        <authorList>
            <person name="Liu Q."/>
            <person name="Xin Y.-H."/>
        </authorList>
    </citation>
    <scope>NUCLEOTIDE SEQUENCE [LARGE SCALE GENOMIC DNA]</scope>
    <source>
        <strain evidence="10 11">CGMCC 1.10181</strain>
    </source>
</reference>
<dbReference type="Gene3D" id="1.20.1250.20">
    <property type="entry name" value="MFS general substrate transporter like domains"/>
    <property type="match status" value="1"/>
</dbReference>
<feature type="transmembrane region" description="Helical" evidence="8">
    <location>
        <begin position="217"/>
        <end position="240"/>
    </location>
</feature>
<organism evidence="10 11">
    <name type="scientific">Sphingomonas oligophenolica</name>
    <dbReference type="NCBI Taxonomy" id="301154"/>
    <lineage>
        <taxon>Bacteria</taxon>
        <taxon>Pseudomonadati</taxon>
        <taxon>Pseudomonadota</taxon>
        <taxon>Alphaproteobacteria</taxon>
        <taxon>Sphingomonadales</taxon>
        <taxon>Sphingomonadaceae</taxon>
        <taxon>Sphingomonas</taxon>
    </lineage>
</organism>
<feature type="domain" description="Major facilitator superfamily (MFS) profile" evidence="9">
    <location>
        <begin position="7"/>
        <end position="398"/>
    </location>
</feature>
<evidence type="ECO:0000256" key="2">
    <source>
        <dbReference type="ARBA" id="ARBA00004141"/>
    </source>
</evidence>
<comment type="subcellular location">
    <subcellularLocation>
        <location evidence="2">Membrane</location>
        <topology evidence="2">Multi-pass membrane protein</topology>
    </subcellularLocation>
</comment>